<feature type="region of interest" description="Disordered" evidence="1">
    <location>
        <begin position="96"/>
        <end position="115"/>
    </location>
</feature>
<feature type="compositionally biased region" description="Low complexity" evidence="1">
    <location>
        <begin position="76"/>
        <end position="85"/>
    </location>
</feature>
<proteinExistence type="predicted"/>
<evidence type="ECO:0000313" key="2">
    <source>
        <dbReference type="EMBL" id="KAG5552388.1"/>
    </source>
</evidence>
<gene>
    <name evidence="2" type="ORF">RHGRI_010459</name>
</gene>
<dbReference type="PANTHER" id="PTHR35119">
    <property type="entry name" value="PROTEIN POLYCHOME"/>
    <property type="match status" value="1"/>
</dbReference>
<accession>A0AAV6KIK4</accession>
<keyword evidence="3" id="KW-1185">Reference proteome</keyword>
<organism evidence="2 3">
    <name type="scientific">Rhododendron griersonianum</name>
    <dbReference type="NCBI Taxonomy" id="479676"/>
    <lineage>
        <taxon>Eukaryota</taxon>
        <taxon>Viridiplantae</taxon>
        <taxon>Streptophyta</taxon>
        <taxon>Embryophyta</taxon>
        <taxon>Tracheophyta</taxon>
        <taxon>Spermatophyta</taxon>
        <taxon>Magnoliopsida</taxon>
        <taxon>eudicotyledons</taxon>
        <taxon>Gunneridae</taxon>
        <taxon>Pentapetalae</taxon>
        <taxon>asterids</taxon>
        <taxon>Ericales</taxon>
        <taxon>Ericaceae</taxon>
        <taxon>Ericoideae</taxon>
        <taxon>Rhodoreae</taxon>
        <taxon>Rhododendron</taxon>
    </lineage>
</organism>
<feature type="compositionally biased region" description="Low complexity" evidence="1">
    <location>
        <begin position="49"/>
        <end position="66"/>
    </location>
</feature>
<dbReference type="GO" id="GO:0005634">
    <property type="term" value="C:nucleus"/>
    <property type="evidence" value="ECO:0007669"/>
    <property type="project" value="InterPro"/>
</dbReference>
<name>A0AAV6KIK4_9ERIC</name>
<dbReference type="InterPro" id="IPR034590">
    <property type="entry name" value="POLYCHOME/GIG1"/>
</dbReference>
<dbReference type="PANTHER" id="PTHR35119:SF1">
    <property type="entry name" value="PROTEIN POLYCHOME"/>
    <property type="match status" value="1"/>
</dbReference>
<protein>
    <recommendedName>
        <fullName evidence="4">Protein POLYCHOME</fullName>
    </recommendedName>
</protein>
<dbReference type="AlphaFoldDB" id="A0AAV6KIK4"/>
<evidence type="ECO:0000313" key="3">
    <source>
        <dbReference type="Proteomes" id="UP000823749"/>
    </source>
</evidence>
<dbReference type="GO" id="GO:0051783">
    <property type="term" value="P:regulation of nuclear division"/>
    <property type="evidence" value="ECO:0007669"/>
    <property type="project" value="InterPro"/>
</dbReference>
<evidence type="ECO:0000256" key="1">
    <source>
        <dbReference type="SAM" id="MobiDB-lite"/>
    </source>
</evidence>
<feature type="region of interest" description="Disordered" evidence="1">
    <location>
        <begin position="43"/>
        <end position="89"/>
    </location>
</feature>
<dbReference type="Proteomes" id="UP000823749">
    <property type="component" value="Chromosome 4"/>
</dbReference>
<evidence type="ECO:0008006" key="4">
    <source>
        <dbReference type="Google" id="ProtNLM"/>
    </source>
</evidence>
<comment type="caution">
    <text evidence="2">The sequence shown here is derived from an EMBL/GenBank/DDBJ whole genome shotgun (WGS) entry which is preliminary data.</text>
</comment>
<reference evidence="2" key="1">
    <citation type="submission" date="2020-08" db="EMBL/GenBank/DDBJ databases">
        <title>Plant Genome Project.</title>
        <authorList>
            <person name="Zhang R.-G."/>
        </authorList>
    </citation>
    <scope>NUCLEOTIDE SEQUENCE</scope>
    <source>
        <strain evidence="2">WSP0</strain>
        <tissue evidence="2">Leaf</tissue>
    </source>
</reference>
<feature type="region of interest" description="Disordered" evidence="1">
    <location>
        <begin position="284"/>
        <end position="303"/>
    </location>
</feature>
<dbReference type="EMBL" id="JACTNZ010000004">
    <property type="protein sequence ID" value="KAG5552388.1"/>
    <property type="molecule type" value="Genomic_DNA"/>
</dbReference>
<sequence length="303" mass="33132">MPESRDRLSRPDDVRAAFAHRRQSIGGISILLDEEQEVGGTGTTPFRWGATAMTGTRGPTGAAATRGSGGVGRGILGTPRSNNRNRLGRNLHRSPVVGRENMGSRSFRRGRGRSTNSVLPSWYPRTPLRDITAVVRVSLLRWPRAVNCIVGNVALVDFHKNTLPCNLGMGRGNSAIERRRASLRESEGLQIDSPIPQDQNVLVPSEPSSGAQLEHDLSMITPNPTVGIKKAYLPSVGKVPKILLDITNQKAGEPDCLTPQKKLLNSIDTVEKVVMEELRKLKGTPSAKKAERQNRVRTLMSMR</sequence>